<keyword evidence="6" id="KW-0964">Secreted</keyword>
<comment type="similarity">
    <text evidence="1 6">Belongs to the insulin family.</text>
</comment>
<dbReference type="InterPro" id="IPR036438">
    <property type="entry name" value="Insulin-like_sf"/>
</dbReference>
<keyword evidence="3" id="KW-0165">Cleavage on pair of basic residues</keyword>
<keyword evidence="9" id="KW-1185">Reference proteome</keyword>
<dbReference type="GO" id="GO:0005576">
    <property type="term" value="C:extracellular region"/>
    <property type="evidence" value="ECO:0007669"/>
    <property type="project" value="UniProtKB-SubCell"/>
</dbReference>
<dbReference type="Gene3D" id="1.10.100.10">
    <property type="entry name" value="Insulin-like"/>
    <property type="match status" value="1"/>
</dbReference>
<dbReference type="AlphaFoldDB" id="A0A6J1WZ71"/>
<evidence type="ECO:0000256" key="1">
    <source>
        <dbReference type="ARBA" id="ARBA00009034"/>
    </source>
</evidence>
<comment type="subunit">
    <text evidence="2">Heterodimer of a B chain and an A chain linked by two disulfide bonds.</text>
</comment>
<sequence length="102" mass="11215">MKFQSAVILAVIAVASFVSGETPRQFYCGRRLATTLAYICDADIAVKRSGPYISLPEYDGEFGWPWISSRGARAMHAVRGKRGVASECCDKPCSIEELLTYC</sequence>
<name>A0A6J1WZ71_GALME</name>
<evidence type="ECO:0000259" key="8">
    <source>
        <dbReference type="SMART" id="SM00078"/>
    </source>
</evidence>
<feature type="signal peptide" evidence="7">
    <location>
        <begin position="1"/>
        <end position="20"/>
    </location>
</feature>
<dbReference type="RefSeq" id="XP_026758247.2">
    <property type="nucleotide sequence ID" value="XM_026902446.3"/>
</dbReference>
<proteinExistence type="inferred from homology"/>
<dbReference type="InterPro" id="IPR022353">
    <property type="entry name" value="Insulin_CS"/>
</dbReference>
<evidence type="ECO:0000313" key="10">
    <source>
        <dbReference type="RefSeq" id="XP_026758247.2"/>
    </source>
</evidence>
<evidence type="ECO:0000256" key="3">
    <source>
        <dbReference type="ARBA" id="ARBA00022685"/>
    </source>
</evidence>
<evidence type="ECO:0000256" key="7">
    <source>
        <dbReference type="SAM" id="SignalP"/>
    </source>
</evidence>
<evidence type="ECO:0000256" key="2">
    <source>
        <dbReference type="ARBA" id="ARBA00011207"/>
    </source>
</evidence>
<dbReference type="Proteomes" id="UP001652740">
    <property type="component" value="Unplaced"/>
</dbReference>
<dbReference type="SUPFAM" id="SSF56994">
    <property type="entry name" value="Insulin-like"/>
    <property type="match status" value="1"/>
</dbReference>
<gene>
    <name evidence="10" type="primary">LOC113517699</name>
</gene>
<dbReference type="GeneID" id="113517699"/>
<dbReference type="GO" id="GO:0005179">
    <property type="term" value="F:hormone activity"/>
    <property type="evidence" value="ECO:0007669"/>
    <property type="project" value="InterPro"/>
</dbReference>
<organism evidence="9 10">
    <name type="scientific">Galleria mellonella</name>
    <name type="common">Greater wax moth</name>
    <dbReference type="NCBI Taxonomy" id="7137"/>
    <lineage>
        <taxon>Eukaryota</taxon>
        <taxon>Metazoa</taxon>
        <taxon>Ecdysozoa</taxon>
        <taxon>Arthropoda</taxon>
        <taxon>Hexapoda</taxon>
        <taxon>Insecta</taxon>
        <taxon>Pterygota</taxon>
        <taxon>Neoptera</taxon>
        <taxon>Endopterygota</taxon>
        <taxon>Lepidoptera</taxon>
        <taxon>Glossata</taxon>
        <taxon>Ditrysia</taxon>
        <taxon>Pyraloidea</taxon>
        <taxon>Pyralidae</taxon>
        <taxon>Galleriinae</taxon>
        <taxon>Galleria</taxon>
    </lineage>
</organism>
<evidence type="ECO:0000256" key="5">
    <source>
        <dbReference type="ARBA" id="ARBA00023157"/>
    </source>
</evidence>
<dbReference type="PANTHER" id="PTHR13647">
    <property type="entry name" value="INSULIN-LIKE PEPTIDE 2-RELATED"/>
    <property type="match status" value="1"/>
</dbReference>
<keyword evidence="4 7" id="KW-0732">Signal</keyword>
<dbReference type="PANTHER" id="PTHR13647:SF4">
    <property type="entry name" value="INSULIN-LIKE PEPTIDE 1-RELATED"/>
    <property type="match status" value="1"/>
</dbReference>
<evidence type="ECO:0000256" key="6">
    <source>
        <dbReference type="RuleBase" id="RU000406"/>
    </source>
</evidence>
<comment type="subcellular location">
    <subcellularLocation>
        <location evidence="6">Secreted</location>
    </subcellularLocation>
</comment>
<dbReference type="SMART" id="SM00078">
    <property type="entry name" value="IlGF"/>
    <property type="match status" value="1"/>
</dbReference>
<protein>
    <submittedName>
        <fullName evidence="10">Bombyxin A-1 homolog</fullName>
    </submittedName>
</protein>
<dbReference type="Pfam" id="PF00049">
    <property type="entry name" value="Insulin"/>
    <property type="match status" value="1"/>
</dbReference>
<dbReference type="InterPro" id="IPR022352">
    <property type="entry name" value="Ins/IGF/rlx"/>
</dbReference>
<dbReference type="KEGG" id="gmw:113517699"/>
<feature type="chain" id="PRO_5044639792" evidence="7">
    <location>
        <begin position="21"/>
        <end position="102"/>
    </location>
</feature>
<feature type="domain" description="Insulin-like" evidence="8">
    <location>
        <begin position="25"/>
        <end position="102"/>
    </location>
</feature>
<keyword evidence="5" id="KW-1015">Disulfide bond</keyword>
<dbReference type="PROSITE" id="PS00262">
    <property type="entry name" value="INSULIN"/>
    <property type="match status" value="1"/>
</dbReference>
<evidence type="ECO:0000313" key="9">
    <source>
        <dbReference type="Proteomes" id="UP001652740"/>
    </source>
</evidence>
<accession>A0A6J1WZ71</accession>
<dbReference type="InterPro" id="IPR016179">
    <property type="entry name" value="Insulin-like"/>
</dbReference>
<dbReference type="InParanoid" id="A0A6J1WZ71"/>
<reference evidence="10" key="1">
    <citation type="submission" date="2025-08" db="UniProtKB">
        <authorList>
            <consortium name="RefSeq"/>
        </authorList>
    </citation>
    <scope>IDENTIFICATION</scope>
    <source>
        <tissue evidence="10">Whole larvae</tissue>
    </source>
</reference>
<dbReference type="PRINTS" id="PR00276">
    <property type="entry name" value="INSULINFAMLY"/>
</dbReference>
<dbReference type="CDD" id="cd04366">
    <property type="entry name" value="IlGF_insulin_bombyxin_like"/>
    <property type="match status" value="1"/>
</dbReference>
<evidence type="ECO:0000256" key="4">
    <source>
        <dbReference type="ARBA" id="ARBA00022729"/>
    </source>
</evidence>